<evidence type="ECO:0000256" key="1">
    <source>
        <dbReference type="SAM" id="MobiDB-lite"/>
    </source>
</evidence>
<reference evidence="2" key="1">
    <citation type="submission" date="2021-01" db="EMBL/GenBank/DDBJ databases">
        <title>Whole genome shotgun sequence of Catellatospora methionotrophica NBRC 14553.</title>
        <authorList>
            <person name="Komaki H."/>
            <person name="Tamura T."/>
        </authorList>
    </citation>
    <scope>NUCLEOTIDE SEQUENCE</scope>
    <source>
        <strain evidence="2">NBRC 14553</strain>
    </source>
</reference>
<name>A0A8J3L6V1_9ACTN</name>
<keyword evidence="3" id="KW-1185">Reference proteome</keyword>
<comment type="caution">
    <text evidence="2">The sequence shown here is derived from an EMBL/GenBank/DDBJ whole genome shotgun (WGS) entry which is preliminary data.</text>
</comment>
<proteinExistence type="predicted"/>
<dbReference type="RefSeq" id="WP_166379907.1">
    <property type="nucleotide sequence ID" value="NZ_BAAATT010000005.1"/>
</dbReference>
<dbReference type="EMBL" id="BONJ01000020">
    <property type="protein sequence ID" value="GIG15503.1"/>
    <property type="molecule type" value="Genomic_DNA"/>
</dbReference>
<evidence type="ECO:0000313" key="3">
    <source>
        <dbReference type="Proteomes" id="UP000660339"/>
    </source>
</evidence>
<evidence type="ECO:0000313" key="2">
    <source>
        <dbReference type="EMBL" id="GIG15503.1"/>
    </source>
</evidence>
<feature type="region of interest" description="Disordered" evidence="1">
    <location>
        <begin position="73"/>
        <end position="140"/>
    </location>
</feature>
<sequence length="140" mass="14774">MAELTDTIEAAINEALDRLKPWTTPEFGDLVAINALRVVSIAIHTAVPRIEAAARADERAKVAEEIAKAIEAESVNDDEAAGAHIARQHAVRPADPSHGNSAHVPGEQPRDAANGGPRSPVETTTAPPPYERTPKPAQGN</sequence>
<protein>
    <submittedName>
        <fullName evidence="2">Uncharacterized protein</fullName>
    </submittedName>
</protein>
<dbReference type="Proteomes" id="UP000660339">
    <property type="component" value="Unassembled WGS sequence"/>
</dbReference>
<dbReference type="AlphaFoldDB" id="A0A8J3L6V1"/>
<gene>
    <name evidence="2" type="ORF">Cme02nite_38350</name>
</gene>
<organism evidence="2 3">
    <name type="scientific">Catellatospora methionotrophica</name>
    <dbReference type="NCBI Taxonomy" id="121620"/>
    <lineage>
        <taxon>Bacteria</taxon>
        <taxon>Bacillati</taxon>
        <taxon>Actinomycetota</taxon>
        <taxon>Actinomycetes</taxon>
        <taxon>Micromonosporales</taxon>
        <taxon>Micromonosporaceae</taxon>
        <taxon>Catellatospora</taxon>
    </lineage>
</organism>
<accession>A0A8J3L6V1</accession>